<accession>A0A9P5XRZ0</accession>
<sequence>MFSKTSNVTPNQKEFLFLESHPQYKTHYTIYNMRNKNLHVPNFVGGALPRCDQGDREYYSCTMLTLFKPWRTGEELKSNSETWDIAFKLHVFSNDELKLMRNFNLKYECNDARDDYYSILKKKKKDAKMNNTSSNVLLNNNDDYINDMDIDHHDYGDDNFMTVDIDVFGEKTLRMLSKMRDAERIMNGAGWLDDCTDKPPVFDTSIFIPDTILTPNQWKAVVRD</sequence>
<dbReference type="OrthoDB" id="3259294at2759"/>
<comment type="caution">
    <text evidence="1">The sequence shown here is derived from an EMBL/GenBank/DDBJ whole genome shotgun (WGS) entry which is preliminary data.</text>
</comment>
<dbReference type="Proteomes" id="UP000807353">
    <property type="component" value="Unassembled WGS sequence"/>
</dbReference>
<keyword evidence="2" id="KW-1185">Reference proteome</keyword>
<feature type="non-terminal residue" evidence="1">
    <location>
        <position position="224"/>
    </location>
</feature>
<dbReference type="AlphaFoldDB" id="A0A9P5XRZ0"/>
<name>A0A9P5XRZ0_9AGAR</name>
<evidence type="ECO:0000313" key="2">
    <source>
        <dbReference type="Proteomes" id="UP000807353"/>
    </source>
</evidence>
<organism evidence="1 2">
    <name type="scientific">Collybia nuda</name>
    <dbReference type="NCBI Taxonomy" id="64659"/>
    <lineage>
        <taxon>Eukaryota</taxon>
        <taxon>Fungi</taxon>
        <taxon>Dikarya</taxon>
        <taxon>Basidiomycota</taxon>
        <taxon>Agaricomycotina</taxon>
        <taxon>Agaricomycetes</taxon>
        <taxon>Agaricomycetidae</taxon>
        <taxon>Agaricales</taxon>
        <taxon>Tricholomatineae</taxon>
        <taxon>Clitocybaceae</taxon>
        <taxon>Collybia</taxon>
    </lineage>
</organism>
<evidence type="ECO:0000313" key="1">
    <source>
        <dbReference type="EMBL" id="KAF9455472.1"/>
    </source>
</evidence>
<protein>
    <submittedName>
        <fullName evidence="1">Uncharacterized protein</fullName>
    </submittedName>
</protein>
<proteinExistence type="predicted"/>
<dbReference type="EMBL" id="MU150661">
    <property type="protein sequence ID" value="KAF9455472.1"/>
    <property type="molecule type" value="Genomic_DNA"/>
</dbReference>
<gene>
    <name evidence="1" type="ORF">BDZ94DRAFT_1179897</name>
</gene>
<reference evidence="1" key="1">
    <citation type="submission" date="2020-11" db="EMBL/GenBank/DDBJ databases">
        <authorList>
            <consortium name="DOE Joint Genome Institute"/>
            <person name="Ahrendt S."/>
            <person name="Riley R."/>
            <person name="Andreopoulos W."/>
            <person name="Labutti K."/>
            <person name="Pangilinan J."/>
            <person name="Ruiz-Duenas F.J."/>
            <person name="Barrasa J.M."/>
            <person name="Sanchez-Garcia M."/>
            <person name="Camarero S."/>
            <person name="Miyauchi S."/>
            <person name="Serrano A."/>
            <person name="Linde D."/>
            <person name="Babiker R."/>
            <person name="Drula E."/>
            <person name="Ayuso-Fernandez I."/>
            <person name="Pacheco R."/>
            <person name="Padilla G."/>
            <person name="Ferreira P."/>
            <person name="Barriuso J."/>
            <person name="Kellner H."/>
            <person name="Castanera R."/>
            <person name="Alfaro M."/>
            <person name="Ramirez L."/>
            <person name="Pisabarro A.G."/>
            <person name="Kuo A."/>
            <person name="Tritt A."/>
            <person name="Lipzen A."/>
            <person name="He G."/>
            <person name="Yan M."/>
            <person name="Ng V."/>
            <person name="Cullen D."/>
            <person name="Martin F."/>
            <person name="Rosso M.-N."/>
            <person name="Henrissat B."/>
            <person name="Hibbett D."/>
            <person name="Martinez A.T."/>
            <person name="Grigoriev I.V."/>
        </authorList>
    </citation>
    <scope>NUCLEOTIDE SEQUENCE</scope>
    <source>
        <strain evidence="1">CBS 247.69</strain>
    </source>
</reference>